<proteinExistence type="predicted"/>
<dbReference type="SUPFAM" id="SSF82109">
    <property type="entry name" value="MIR domain"/>
    <property type="match status" value="1"/>
</dbReference>
<dbReference type="SMART" id="SM00472">
    <property type="entry name" value="MIR"/>
    <property type="match status" value="3"/>
</dbReference>
<dbReference type="Proteomes" id="UP000274922">
    <property type="component" value="Unassembled WGS sequence"/>
</dbReference>
<feature type="domain" description="MIR" evidence="4">
    <location>
        <begin position="27"/>
        <end position="81"/>
    </location>
</feature>
<evidence type="ECO:0000313" key="7">
    <source>
        <dbReference type="Proteomes" id="UP000268535"/>
    </source>
</evidence>
<reference evidence="7 8" key="1">
    <citation type="journal article" date="2018" name="Nat. Microbiol.">
        <title>Leveraging single-cell genomics to expand the fungal tree of life.</title>
        <authorList>
            <person name="Ahrendt S.R."/>
            <person name="Quandt C.A."/>
            <person name="Ciobanu D."/>
            <person name="Clum A."/>
            <person name="Salamov A."/>
            <person name="Andreopoulos B."/>
            <person name="Cheng J.F."/>
            <person name="Woyke T."/>
            <person name="Pelin A."/>
            <person name="Henrissat B."/>
            <person name="Reynolds N.K."/>
            <person name="Benny G.L."/>
            <person name="Smith M.E."/>
            <person name="James T.Y."/>
            <person name="Grigoriev I.V."/>
        </authorList>
    </citation>
    <scope>NUCLEOTIDE SEQUENCE [LARGE SCALE GENOMIC DNA]</scope>
    <source>
        <strain evidence="7 8">ATCC 52028</strain>
    </source>
</reference>
<reference evidence="5" key="3">
    <citation type="submission" date="2018-08" db="EMBL/GenBank/DDBJ databases">
        <title>Leveraging single-cell genomics to expand the Fungal Tree of Life.</title>
        <authorList>
            <consortium name="DOE Joint Genome Institute"/>
            <person name="Ahrendt S.R."/>
            <person name="Quandt C.A."/>
            <person name="Ciobanu D."/>
            <person name="Clum A."/>
            <person name="Salamov A."/>
            <person name="Andreopoulos B."/>
            <person name="Cheng J.-F."/>
            <person name="Woyke T."/>
            <person name="Pelin A."/>
            <person name="Henrissat B."/>
            <person name="Reynolds N."/>
            <person name="Benny G.L."/>
            <person name="Smith M.E."/>
            <person name="James T.Y."/>
            <person name="Grigoriev I.V."/>
        </authorList>
    </citation>
    <scope>NUCLEOTIDE SEQUENCE</scope>
    <source>
        <strain evidence="5">ATCC 52028</strain>
    </source>
</reference>
<keyword evidence="1 3" id="KW-0732">Signal</keyword>
<evidence type="ECO:0000313" key="6">
    <source>
        <dbReference type="EMBL" id="RKP01952.1"/>
    </source>
</evidence>
<evidence type="ECO:0000313" key="5">
    <source>
        <dbReference type="EMBL" id="RKO97967.1"/>
    </source>
</evidence>
<gene>
    <name evidence="5" type="ORF">CAUPRSCDRAFT_5665</name>
    <name evidence="6" type="ORF">CXG81DRAFT_11355</name>
</gene>
<dbReference type="InterPro" id="IPR036300">
    <property type="entry name" value="MIR_dom_sf"/>
</dbReference>
<dbReference type="Pfam" id="PF02815">
    <property type="entry name" value="MIR"/>
    <property type="match status" value="1"/>
</dbReference>
<organism evidence="5 7">
    <name type="scientific">Caulochytrium protostelioides</name>
    <dbReference type="NCBI Taxonomy" id="1555241"/>
    <lineage>
        <taxon>Eukaryota</taxon>
        <taxon>Fungi</taxon>
        <taxon>Fungi incertae sedis</taxon>
        <taxon>Chytridiomycota</taxon>
        <taxon>Chytridiomycota incertae sedis</taxon>
        <taxon>Chytridiomycetes</taxon>
        <taxon>Caulochytriales</taxon>
        <taxon>Caulochytriaceae</taxon>
        <taxon>Caulochytrium</taxon>
    </lineage>
</organism>
<sequence length="218" mass="23992">MLLVAWLGVLCAVGVAAHDDFVIEPEFAKVTIGSSIKLTHLISDYKLHSHAVAYGSGSHQQSVTAFPEADSSDSYFLVSGIAKEISGDAIKCGSTVQLKHLSTKKWLHSHDHEAPLSTNREVSAYDGLDTGNHWIVHCRQKGASYWMREQPIALKHVDSGRFLSASKAHVFRDPISGHLEVSCIPDDRVEALWVAQEGIYLGDRSYADDAKTEKHDEL</sequence>
<accession>A0A4V1ITR4</accession>
<feature type="signal peptide" evidence="3">
    <location>
        <begin position="1"/>
        <end position="17"/>
    </location>
</feature>
<name>A0A4V1ITR4_9FUNG</name>
<dbReference type="STRING" id="1555241.A0A4V1ITR4"/>
<dbReference type="Gene3D" id="2.80.10.50">
    <property type="match status" value="1"/>
</dbReference>
<dbReference type="CDD" id="cd23279">
    <property type="entry name" value="beta-trefoil_MIR_SDF2-like"/>
    <property type="match status" value="1"/>
</dbReference>
<feature type="chain" id="PRO_5036125105" description="MIR domain-containing protein" evidence="3">
    <location>
        <begin position="18"/>
        <end position="218"/>
    </location>
</feature>
<keyword evidence="2" id="KW-0677">Repeat</keyword>
<feature type="domain" description="MIR" evidence="4">
    <location>
        <begin position="87"/>
        <end position="139"/>
    </location>
</feature>
<evidence type="ECO:0000313" key="8">
    <source>
        <dbReference type="Proteomes" id="UP000274922"/>
    </source>
</evidence>
<keyword evidence="8" id="KW-1185">Reference proteome</keyword>
<dbReference type="PANTHER" id="PTHR46809">
    <property type="entry name" value="STROMAL CELL-DERIVED FACTOR 2-LIKE PROTEIN"/>
    <property type="match status" value="1"/>
</dbReference>
<dbReference type="EMBL" id="ML009134">
    <property type="protein sequence ID" value="RKO97967.1"/>
    <property type="molecule type" value="Genomic_DNA"/>
</dbReference>
<evidence type="ECO:0000256" key="2">
    <source>
        <dbReference type="ARBA" id="ARBA00022737"/>
    </source>
</evidence>
<dbReference type="EMBL" id="ML014156">
    <property type="protein sequence ID" value="RKP01952.1"/>
    <property type="molecule type" value="Genomic_DNA"/>
</dbReference>
<dbReference type="Proteomes" id="UP000268535">
    <property type="component" value="Unassembled WGS sequence"/>
</dbReference>
<protein>
    <recommendedName>
        <fullName evidence="4">MIR domain-containing protein</fullName>
    </recommendedName>
</protein>
<reference evidence="6" key="2">
    <citation type="submission" date="2018-04" db="EMBL/GenBank/DDBJ databases">
        <title>Leveraging single-cell genomics to expand the Fungal Tree of Life.</title>
        <authorList>
            <consortium name="DOE Joint Genome Institute"/>
            <person name="Ahrendt S.R."/>
            <person name="Quandt C.A."/>
            <person name="Ciobanu D."/>
            <person name="Clum A."/>
            <person name="Salamov A."/>
            <person name="Andreopoulos B."/>
            <person name="Cheng J.-F."/>
            <person name="Woyke T."/>
            <person name="Pelin A."/>
            <person name="Henrissat B."/>
            <person name="Benny G.L."/>
            <person name="Smith M.E."/>
            <person name="James T.Y."/>
            <person name="Grigoriev I.V."/>
        </authorList>
    </citation>
    <scope>NUCLEOTIDE SEQUENCE</scope>
    <source>
        <strain evidence="6">ATCC 52028</strain>
    </source>
</reference>
<dbReference type="InterPro" id="IPR016093">
    <property type="entry name" value="MIR_motif"/>
</dbReference>
<evidence type="ECO:0000259" key="4">
    <source>
        <dbReference type="PROSITE" id="PS50919"/>
    </source>
</evidence>
<dbReference type="AlphaFoldDB" id="A0A4V1ITR4"/>
<evidence type="ECO:0000256" key="1">
    <source>
        <dbReference type="ARBA" id="ARBA00022729"/>
    </source>
</evidence>
<dbReference type="PANTHER" id="PTHR46809:SF2">
    <property type="entry name" value="GH21273P"/>
    <property type="match status" value="1"/>
</dbReference>
<evidence type="ECO:0000256" key="3">
    <source>
        <dbReference type="SAM" id="SignalP"/>
    </source>
</evidence>
<dbReference type="PROSITE" id="PS50919">
    <property type="entry name" value="MIR"/>
    <property type="match status" value="2"/>
</dbReference>
<dbReference type="OrthoDB" id="5588846at2759"/>